<dbReference type="SUPFAM" id="SSF103473">
    <property type="entry name" value="MFS general substrate transporter"/>
    <property type="match status" value="1"/>
</dbReference>
<dbReference type="InterPro" id="IPR005828">
    <property type="entry name" value="MFS_sugar_transport-like"/>
</dbReference>
<feature type="transmembrane region" description="Helical" evidence="14">
    <location>
        <begin position="954"/>
        <end position="974"/>
    </location>
</feature>
<evidence type="ECO:0000259" key="16">
    <source>
        <dbReference type="PROSITE" id="PS50850"/>
    </source>
</evidence>
<evidence type="ECO:0000256" key="6">
    <source>
        <dbReference type="ARBA" id="ARBA00023136"/>
    </source>
</evidence>
<feature type="transmembrane region" description="Helical" evidence="14">
    <location>
        <begin position="153"/>
        <end position="171"/>
    </location>
</feature>
<dbReference type="PANTHER" id="PTHR23503">
    <property type="entry name" value="SOLUTE CARRIER FAMILY 2"/>
    <property type="match status" value="1"/>
</dbReference>
<reference evidence="17" key="1">
    <citation type="submission" date="2021-11" db="EMBL/GenBank/DDBJ databases">
        <authorList>
            <person name="Islam A."/>
            <person name="Islam S."/>
            <person name="Flora M.S."/>
            <person name="Rahman M."/>
            <person name="Ziaur R.M."/>
            <person name="Epstein J.H."/>
            <person name="Hassan M."/>
            <person name="Klassen M."/>
            <person name="Woodard K."/>
            <person name="Webb A."/>
            <person name="Webby R.J."/>
            <person name="El Zowalaty M.E."/>
        </authorList>
    </citation>
    <scope>NUCLEOTIDE SEQUENCE</scope>
    <source>
        <strain evidence="17">Pbs3</strain>
    </source>
</reference>
<dbReference type="Gene3D" id="1.20.1250.20">
    <property type="entry name" value="MFS general substrate transporter like domains"/>
    <property type="match status" value="2"/>
</dbReference>
<dbReference type="InterPro" id="IPR011992">
    <property type="entry name" value="EF-hand-dom_pair"/>
</dbReference>
<keyword evidence="6 14" id="KW-0472">Membrane</keyword>
<dbReference type="InterPro" id="IPR002048">
    <property type="entry name" value="EF_hand_dom"/>
</dbReference>
<dbReference type="SUPFAM" id="SSF47473">
    <property type="entry name" value="EF-hand"/>
    <property type="match status" value="1"/>
</dbReference>
<feature type="transmembrane region" description="Helical" evidence="14">
    <location>
        <begin position="735"/>
        <end position="755"/>
    </location>
</feature>
<dbReference type="GO" id="GO:0015149">
    <property type="term" value="F:hexose transmembrane transporter activity"/>
    <property type="evidence" value="ECO:0007669"/>
    <property type="project" value="TreeGrafter"/>
</dbReference>
<dbReference type="InterPro" id="IPR045263">
    <property type="entry name" value="GLUT"/>
</dbReference>
<proteinExistence type="predicted"/>
<feature type="domain" description="Major facilitator superfamily (MFS) profile" evidence="16">
    <location>
        <begin position="576"/>
        <end position="978"/>
    </location>
</feature>
<feature type="transmembrane region" description="Helical" evidence="14">
    <location>
        <begin position="569"/>
        <end position="589"/>
    </location>
</feature>
<comment type="catalytic activity">
    <reaction evidence="12">
        <text>D-fructose(out) = D-fructose(in)</text>
        <dbReference type="Rhea" id="RHEA:60372"/>
        <dbReference type="ChEBI" id="CHEBI:37721"/>
    </reaction>
    <physiologicalReaction direction="left-to-right" evidence="12">
        <dbReference type="Rhea" id="RHEA:60373"/>
    </physiologicalReaction>
</comment>
<feature type="transmembrane region" description="Helical" evidence="14">
    <location>
        <begin position="925"/>
        <end position="948"/>
    </location>
</feature>
<evidence type="ECO:0000313" key="18">
    <source>
        <dbReference type="Proteomes" id="UP001160483"/>
    </source>
</evidence>
<feature type="transmembrane region" description="Helical" evidence="14">
    <location>
        <begin position="183"/>
        <end position="204"/>
    </location>
</feature>
<keyword evidence="3" id="KW-0813">Transport</keyword>
<sequence>MLKKVYRELMILGLLSFIIKMLTEVGGMDTYDDLVLALQVADLIIFILAIMLIIQAIIVLILLRRHNKRVDLAELVSTADMVEVMSMPDKTTMTSRGKQLSPDLFQDNAVKHRILRHLFIRRFGLPYLFPVSKYLRRAQVNNIVHTIEVEPSMWLLVLAMSWAFTGVIQILEEHKFNLRYDLIVALMAFAWLLVLTNVCVMLYFHHCVNRLLAIGGYSTSETVLLGNLSRLAEEEATAWESEAADDVLDTLNRLHAYHEDIENEREAEKHGILKGDAGFELIASCFRNMVGGFKSKERRGQQTGVEPDSPGAVYSFDDIYDEVGIFPVIAIPLPLIMNAFVFQKCIFRDFVLVSTIIRMDASVLGEVVNHFSEIVELRSEFATVLLQCMKEHRRSIAGLEKALKSQDLRHTGLIDVNKLRTVLASFGFRLTRFKFNSVIKLMFDLRGTSVEYAQLIQLVSLMQQEFGMADDIPGQTFGMQRTVTSCEDLDGLRLNRQPTLPVSRRFPLLAQSSRGPEPGPNDFVCANSPSLRQLQIGDGMEDTSSRRSVVERGYAALLTSSRALHKPGYTYPLLLSCVIAVINAFQYGYNTAVTGAMNANQVFPGHSNMLWALCVSSFAVGGPFGSIIGGQLSGSIGRKKTMYANSCLFLLAGLAMAFAVDMYMLIVGRFLVGIASGTATVIVPLYLGELAPPSLRGALGTTYQVAMVLGILATDILAFGFTGESDGFTRPGWRLMFGFAGILGALQLVLTPFLVESPRWLLNNGNTIEAEKILRNLRQNDDVTDEIESISAANTSETGDVQGLGQQLSGINAVMFYASSFFESAGLENPLTGITLVYIVNVLATIVALMLMDSAGRRPLLLWSIVGMLVSSAILTVGLLDFLPYSSILSVGGVTSFVWFFEIGLGPIPWLIAAEMFPPKSRTSATSIATMVNWMGLFTIGIVFPVMQTTLGDYIFVPFAVLLALTLGFSLKYVPETKGKTLDEIQEEIQSR</sequence>
<dbReference type="PROSITE" id="PS00216">
    <property type="entry name" value="SUGAR_TRANSPORT_1"/>
    <property type="match status" value="1"/>
</dbReference>
<evidence type="ECO:0000256" key="12">
    <source>
        <dbReference type="ARBA" id="ARBA00044710"/>
    </source>
</evidence>
<dbReference type="InterPro" id="IPR005829">
    <property type="entry name" value="Sugar_transporter_CS"/>
</dbReference>
<comment type="catalytic activity">
    <reaction evidence="10">
        <text>D-mannose(out) = D-mannose(in)</text>
        <dbReference type="Rhea" id="RHEA:78391"/>
        <dbReference type="ChEBI" id="CHEBI:4208"/>
    </reaction>
    <physiologicalReaction direction="left-to-right" evidence="10">
        <dbReference type="Rhea" id="RHEA:78392"/>
    </physiologicalReaction>
</comment>
<dbReference type="NCBIfam" id="TIGR00879">
    <property type="entry name" value="SP"/>
    <property type="match status" value="1"/>
</dbReference>
<dbReference type="Pfam" id="PF00083">
    <property type="entry name" value="Sugar_tr"/>
    <property type="match status" value="1"/>
</dbReference>
<dbReference type="InterPro" id="IPR020846">
    <property type="entry name" value="MFS_dom"/>
</dbReference>
<gene>
    <name evidence="17" type="ORF">PBS003_LOCUS8769</name>
</gene>
<feature type="transmembrane region" description="Helical" evidence="14">
    <location>
        <begin position="831"/>
        <end position="851"/>
    </location>
</feature>
<dbReference type="GO" id="GO:0016020">
    <property type="term" value="C:membrane"/>
    <property type="evidence" value="ECO:0007669"/>
    <property type="project" value="UniProtKB-SubCell"/>
</dbReference>
<evidence type="ECO:0000256" key="8">
    <source>
        <dbReference type="ARBA" id="ARBA00044648"/>
    </source>
</evidence>
<feature type="transmembrane region" description="Helical" evidence="14">
    <location>
        <begin position="860"/>
        <end position="882"/>
    </location>
</feature>
<dbReference type="Proteomes" id="UP001160483">
    <property type="component" value="Unassembled WGS sequence"/>
</dbReference>
<name>A0AAU9LMT6_9STRA</name>
<comment type="catalytic activity">
    <reaction evidence="7">
        <text>D-galactose(in) = D-galactose(out)</text>
        <dbReference type="Rhea" id="RHEA:34915"/>
        <dbReference type="ChEBI" id="CHEBI:4139"/>
    </reaction>
    <physiologicalReaction direction="right-to-left" evidence="7">
        <dbReference type="Rhea" id="RHEA:34917"/>
    </physiologicalReaction>
</comment>
<dbReference type="GO" id="GO:0005509">
    <property type="term" value="F:calcium ion binding"/>
    <property type="evidence" value="ECO:0007669"/>
    <property type="project" value="InterPro"/>
</dbReference>
<dbReference type="InterPro" id="IPR003663">
    <property type="entry name" value="Sugar/inositol_transpt"/>
</dbReference>
<dbReference type="PROSITE" id="PS00217">
    <property type="entry name" value="SUGAR_TRANSPORT_2"/>
    <property type="match status" value="1"/>
</dbReference>
<feature type="transmembrane region" description="Helical" evidence="14">
    <location>
        <begin position="609"/>
        <end position="630"/>
    </location>
</feature>
<dbReference type="PROSITE" id="PS50222">
    <property type="entry name" value="EF_HAND_2"/>
    <property type="match status" value="1"/>
</dbReference>
<evidence type="ECO:0000256" key="3">
    <source>
        <dbReference type="ARBA" id="ARBA00022448"/>
    </source>
</evidence>
<dbReference type="PANTHER" id="PTHR23503:SF8">
    <property type="entry name" value="FACILITATED GLUCOSE TRANSPORTER PROTEIN 1"/>
    <property type="match status" value="1"/>
</dbReference>
<evidence type="ECO:0000256" key="1">
    <source>
        <dbReference type="ARBA" id="ARBA00004141"/>
    </source>
</evidence>
<protein>
    <recommendedName>
        <fullName evidence="13">Hexose transporter 1</fullName>
    </recommendedName>
</protein>
<feature type="transmembrane region" description="Helical" evidence="14">
    <location>
        <begin position="666"/>
        <end position="687"/>
    </location>
</feature>
<organism evidence="17 18">
    <name type="scientific">Peronospora belbahrii</name>
    <dbReference type="NCBI Taxonomy" id="622444"/>
    <lineage>
        <taxon>Eukaryota</taxon>
        <taxon>Sar</taxon>
        <taxon>Stramenopiles</taxon>
        <taxon>Oomycota</taxon>
        <taxon>Peronosporomycetes</taxon>
        <taxon>Peronosporales</taxon>
        <taxon>Peronosporaceae</taxon>
        <taxon>Peronospora</taxon>
    </lineage>
</organism>
<evidence type="ECO:0000256" key="10">
    <source>
        <dbReference type="ARBA" id="ARBA00044662"/>
    </source>
</evidence>
<feature type="domain" description="EF-hand" evidence="15">
    <location>
        <begin position="394"/>
        <end position="429"/>
    </location>
</feature>
<evidence type="ECO:0000256" key="2">
    <source>
        <dbReference type="ARBA" id="ARBA00011738"/>
    </source>
</evidence>
<dbReference type="AlphaFoldDB" id="A0AAU9LMT6"/>
<feature type="transmembrane region" description="Helical" evidence="14">
    <location>
        <begin position="642"/>
        <end position="660"/>
    </location>
</feature>
<evidence type="ECO:0000256" key="4">
    <source>
        <dbReference type="ARBA" id="ARBA00022692"/>
    </source>
</evidence>
<evidence type="ECO:0000256" key="7">
    <source>
        <dbReference type="ARBA" id="ARBA00044637"/>
    </source>
</evidence>
<dbReference type="PRINTS" id="PR00171">
    <property type="entry name" value="SUGRTRNSPORT"/>
</dbReference>
<comment type="subcellular location">
    <subcellularLocation>
        <location evidence="1">Membrane</location>
        <topology evidence="1">Multi-pass membrane protein</topology>
    </subcellularLocation>
</comment>
<comment type="subunit">
    <text evidence="2">Homodimer.</text>
</comment>
<comment type="catalytic activity">
    <reaction evidence="8">
        <text>D-glucose(out) = D-glucose(in)</text>
        <dbReference type="Rhea" id="RHEA:60376"/>
        <dbReference type="ChEBI" id="CHEBI:4167"/>
    </reaction>
    <physiologicalReaction direction="left-to-right" evidence="8">
        <dbReference type="Rhea" id="RHEA:60377"/>
    </physiologicalReaction>
</comment>
<feature type="transmembrane region" description="Helical" evidence="14">
    <location>
        <begin position="888"/>
        <end position="913"/>
    </location>
</feature>
<evidence type="ECO:0000256" key="5">
    <source>
        <dbReference type="ARBA" id="ARBA00022989"/>
    </source>
</evidence>
<comment type="catalytic activity">
    <reaction evidence="9">
        <text>D-xylose(out) = D-xylose(in)</text>
        <dbReference type="Rhea" id="RHEA:78427"/>
        <dbReference type="ChEBI" id="CHEBI:53455"/>
    </reaction>
    <physiologicalReaction direction="left-to-right" evidence="9">
        <dbReference type="Rhea" id="RHEA:78428"/>
    </physiologicalReaction>
</comment>
<evidence type="ECO:0000259" key="15">
    <source>
        <dbReference type="PROSITE" id="PS50222"/>
    </source>
</evidence>
<evidence type="ECO:0000256" key="14">
    <source>
        <dbReference type="SAM" id="Phobius"/>
    </source>
</evidence>
<accession>A0AAU9LMT6</accession>
<dbReference type="EMBL" id="CAKKTJ010000333">
    <property type="protein sequence ID" value="CAH0482173.1"/>
    <property type="molecule type" value="Genomic_DNA"/>
</dbReference>
<dbReference type="PROSITE" id="PS50850">
    <property type="entry name" value="MFS"/>
    <property type="match status" value="1"/>
</dbReference>
<comment type="catalytic activity">
    <reaction evidence="11">
        <text>D-glucosamine(out) = D-glucosamine(in)</text>
        <dbReference type="Rhea" id="RHEA:78423"/>
        <dbReference type="ChEBI" id="CHEBI:58723"/>
    </reaction>
    <physiologicalReaction direction="left-to-right" evidence="11">
        <dbReference type="Rhea" id="RHEA:78424"/>
    </physiologicalReaction>
</comment>
<evidence type="ECO:0000256" key="13">
    <source>
        <dbReference type="ARBA" id="ARBA00044780"/>
    </source>
</evidence>
<feature type="transmembrane region" description="Helical" evidence="14">
    <location>
        <begin position="43"/>
        <end position="63"/>
    </location>
</feature>
<dbReference type="InterPro" id="IPR036259">
    <property type="entry name" value="MFS_trans_sf"/>
</dbReference>
<comment type="caution">
    <text evidence="17">The sequence shown here is derived from an EMBL/GenBank/DDBJ whole genome shotgun (WGS) entry which is preliminary data.</text>
</comment>
<keyword evidence="5 14" id="KW-1133">Transmembrane helix</keyword>
<evidence type="ECO:0000256" key="11">
    <source>
        <dbReference type="ARBA" id="ARBA00044668"/>
    </source>
</evidence>
<keyword evidence="4 14" id="KW-0812">Transmembrane</keyword>
<evidence type="ECO:0000256" key="9">
    <source>
        <dbReference type="ARBA" id="ARBA00044656"/>
    </source>
</evidence>
<evidence type="ECO:0000313" key="17">
    <source>
        <dbReference type="EMBL" id="CAH0482173.1"/>
    </source>
</evidence>